<dbReference type="Proteomes" id="UP000078516">
    <property type="component" value="Unassembled WGS sequence"/>
</dbReference>
<dbReference type="InterPro" id="IPR005754">
    <property type="entry name" value="Sortase"/>
</dbReference>
<dbReference type="CDD" id="cd05827">
    <property type="entry name" value="Sortase_C"/>
    <property type="match status" value="1"/>
</dbReference>
<comment type="caution">
    <text evidence="2">The sequence shown here is derived from an EMBL/GenBank/DDBJ whole genome shotgun (WGS) entry which is preliminary data.</text>
</comment>
<gene>
    <name evidence="2" type="ORF">A6E74_03035</name>
</gene>
<keyword evidence="3" id="KW-1185">Reference proteome</keyword>
<evidence type="ECO:0000256" key="1">
    <source>
        <dbReference type="ARBA" id="ARBA00022801"/>
    </source>
</evidence>
<dbReference type="AlphaFoldDB" id="A0A179EU52"/>
<dbReference type="GO" id="GO:0016787">
    <property type="term" value="F:hydrolase activity"/>
    <property type="evidence" value="ECO:0007669"/>
    <property type="project" value="UniProtKB-KW"/>
</dbReference>
<dbReference type="InterPro" id="IPR042002">
    <property type="entry name" value="Sortase_C"/>
</dbReference>
<evidence type="ECO:0000313" key="2">
    <source>
        <dbReference type="EMBL" id="OAQ56399.1"/>
    </source>
</evidence>
<keyword evidence="1" id="KW-0378">Hydrolase</keyword>
<evidence type="ECO:0000313" key="3">
    <source>
        <dbReference type="Proteomes" id="UP000078516"/>
    </source>
</evidence>
<dbReference type="InterPro" id="IPR023365">
    <property type="entry name" value="Sortase_dom-sf"/>
</dbReference>
<dbReference type="KEGG" id="eth:CK496_06440"/>
<accession>A0A179EU52</accession>
<protein>
    <submittedName>
        <fullName evidence="2">Class C sortase</fullName>
    </submittedName>
</protein>
<dbReference type="NCBIfam" id="NF033745">
    <property type="entry name" value="class_C_sortase"/>
    <property type="match status" value="1"/>
</dbReference>
<dbReference type="Gene3D" id="2.40.260.10">
    <property type="entry name" value="Sortase"/>
    <property type="match status" value="1"/>
</dbReference>
<organism evidence="2 3">
    <name type="scientific">Enterococcus thailandicus</name>
    <dbReference type="NCBI Taxonomy" id="417368"/>
    <lineage>
        <taxon>Bacteria</taxon>
        <taxon>Bacillati</taxon>
        <taxon>Bacillota</taxon>
        <taxon>Bacilli</taxon>
        <taxon>Lactobacillales</taxon>
        <taxon>Enterococcaceae</taxon>
        <taxon>Enterococcus</taxon>
    </lineage>
</organism>
<name>A0A179EU52_ENTTH</name>
<dbReference type="NCBIfam" id="TIGR01076">
    <property type="entry name" value="sortase_fam"/>
    <property type="match status" value="1"/>
</dbReference>
<sequence>MKKQKKDRKKTDIFMIIVLFLGIGLFSYPFVSDAVNSYFDQQLVQYYQQKANNENEEAVAKLKEKQDKQNAELAKDGNNPGVAAFNDAVSNEQQKKIKKEQSYLKQHTIATLTIPKIKVSLPIFDQTNELFLQNGVSLLEGTSIPSGGPSTHSVLSTHRGLPEAKLFTDLPKLKKTDVFYIDINNERLAYEVDQIKTIEPTDTQDLLIQGGEDLITLMTCTPYMVNTHRLLVRGHRIPYKPEAEKEIKETINHNRNKLFIWIGGIILAVLLSLFIFRKIKKKRTH</sequence>
<dbReference type="GeneID" id="77487276"/>
<dbReference type="Pfam" id="PF04203">
    <property type="entry name" value="Sortase"/>
    <property type="match status" value="1"/>
</dbReference>
<dbReference type="SUPFAM" id="SSF63817">
    <property type="entry name" value="Sortase"/>
    <property type="match status" value="1"/>
</dbReference>
<dbReference type="RefSeq" id="WP_067482033.1">
    <property type="nucleotide sequence ID" value="NZ_BSWX01000001.1"/>
</dbReference>
<dbReference type="EMBL" id="LWMN01000010">
    <property type="protein sequence ID" value="OAQ56399.1"/>
    <property type="molecule type" value="Genomic_DNA"/>
</dbReference>
<reference evidence="2 3" key="1">
    <citation type="submission" date="2016-04" db="EMBL/GenBank/DDBJ databases">
        <title>Draft genome of an Enterococcus thailandicus strain isolated from bovine feces.</title>
        <authorList>
            <person name="Beukers A.G."/>
            <person name="Zaheer R."/>
            <person name="Goji N."/>
            <person name="Cook S.R."/>
            <person name="Amoako K."/>
            <person name="Chaves A.V."/>
            <person name="Ward M.P."/>
            <person name="Mcallister T.A."/>
        </authorList>
    </citation>
    <scope>NUCLEOTIDE SEQUENCE [LARGE SCALE GENOMIC DNA]</scope>
    <source>
        <strain evidence="2 3">F0711D 46</strain>
    </source>
</reference>
<proteinExistence type="predicted"/>